<evidence type="ECO:0000313" key="1">
    <source>
        <dbReference type="EMBL" id="ETV65404.1"/>
    </source>
</evidence>
<proteinExistence type="predicted"/>
<dbReference type="RefSeq" id="XP_009845119.1">
    <property type="nucleotide sequence ID" value="XM_009846817.1"/>
</dbReference>
<name>W4FET9_APHAT</name>
<organism evidence="1">
    <name type="scientific">Aphanomyces astaci</name>
    <name type="common">Crayfish plague agent</name>
    <dbReference type="NCBI Taxonomy" id="112090"/>
    <lineage>
        <taxon>Eukaryota</taxon>
        <taxon>Sar</taxon>
        <taxon>Stramenopiles</taxon>
        <taxon>Oomycota</taxon>
        <taxon>Saprolegniomycetes</taxon>
        <taxon>Saprolegniales</taxon>
        <taxon>Verrucalvaceae</taxon>
        <taxon>Aphanomyces</taxon>
    </lineage>
</organism>
<dbReference type="GeneID" id="20819861"/>
<gene>
    <name evidence="1" type="ORF">H257_17865</name>
</gene>
<protein>
    <submittedName>
        <fullName evidence="1">Uncharacterized protein</fullName>
    </submittedName>
</protein>
<dbReference type="VEuPathDB" id="FungiDB:H257_17865"/>
<dbReference type="EMBL" id="KI913237">
    <property type="protein sequence ID" value="ETV65404.1"/>
    <property type="molecule type" value="Genomic_DNA"/>
</dbReference>
<accession>W4FET9</accession>
<sequence length="89" mass="10215">MDESYIHQNYVRHNDSLYYPDDVHNKAPKPKHKGQPLCFVDDILDSGTDESKLLITQVWPYLKDNVGRQYTTDTAMEDVRAGSTWPSAS</sequence>
<dbReference type="AlphaFoldDB" id="W4FET9"/>
<reference evidence="1" key="1">
    <citation type="submission" date="2013-12" db="EMBL/GenBank/DDBJ databases">
        <title>The Genome Sequence of Aphanomyces astaci APO3.</title>
        <authorList>
            <consortium name="The Broad Institute Genomics Platform"/>
            <person name="Russ C."/>
            <person name="Tyler B."/>
            <person name="van West P."/>
            <person name="Dieguez-Uribeondo J."/>
            <person name="Young S.K."/>
            <person name="Zeng Q."/>
            <person name="Gargeya S."/>
            <person name="Fitzgerald M."/>
            <person name="Abouelleil A."/>
            <person name="Alvarado L."/>
            <person name="Chapman S.B."/>
            <person name="Gainer-Dewar J."/>
            <person name="Goldberg J."/>
            <person name="Griggs A."/>
            <person name="Gujja S."/>
            <person name="Hansen M."/>
            <person name="Howarth C."/>
            <person name="Imamovic A."/>
            <person name="Ireland A."/>
            <person name="Larimer J."/>
            <person name="McCowan C."/>
            <person name="Murphy C."/>
            <person name="Pearson M."/>
            <person name="Poon T.W."/>
            <person name="Priest M."/>
            <person name="Roberts A."/>
            <person name="Saif S."/>
            <person name="Shea T."/>
            <person name="Sykes S."/>
            <person name="Wortman J."/>
            <person name="Nusbaum C."/>
            <person name="Birren B."/>
        </authorList>
    </citation>
    <scope>NUCLEOTIDE SEQUENCE [LARGE SCALE GENOMIC DNA]</scope>
    <source>
        <strain evidence="1">APO3</strain>
    </source>
</reference>